<dbReference type="PROSITE" id="PS50235">
    <property type="entry name" value="USP_3"/>
    <property type="match status" value="1"/>
</dbReference>
<evidence type="ECO:0000256" key="6">
    <source>
        <dbReference type="ARBA" id="ARBA00022801"/>
    </source>
</evidence>
<evidence type="ECO:0000256" key="7">
    <source>
        <dbReference type="ARBA" id="ARBA00022807"/>
    </source>
</evidence>
<dbReference type="Gene3D" id="3.90.70.10">
    <property type="entry name" value="Cysteine proteinases"/>
    <property type="match status" value="1"/>
</dbReference>
<evidence type="ECO:0000313" key="10">
    <source>
        <dbReference type="WBParaSite" id="HNAJ_0000442901-mRNA-1"/>
    </source>
</evidence>
<dbReference type="InterPro" id="IPR028889">
    <property type="entry name" value="USP"/>
</dbReference>
<evidence type="ECO:0000256" key="3">
    <source>
        <dbReference type="ARBA" id="ARBA00012759"/>
    </source>
</evidence>
<keyword evidence="4" id="KW-0645">Protease</keyword>
<proteinExistence type="inferred from homology"/>
<evidence type="ECO:0000256" key="8">
    <source>
        <dbReference type="SAM" id="MobiDB-lite"/>
    </source>
</evidence>
<evidence type="ECO:0000256" key="2">
    <source>
        <dbReference type="ARBA" id="ARBA00009085"/>
    </source>
</evidence>
<name>A0A0R3TBJ0_RODNA</name>
<comment type="similarity">
    <text evidence="2">Belongs to the peptidase C19 family.</text>
</comment>
<dbReference type="GO" id="GO:0004843">
    <property type="term" value="F:cysteine-type deubiquitinase activity"/>
    <property type="evidence" value="ECO:0007669"/>
    <property type="project" value="UniProtKB-EC"/>
</dbReference>
<keyword evidence="6" id="KW-0378">Hydrolase</keyword>
<organism evidence="10">
    <name type="scientific">Rodentolepis nana</name>
    <name type="common">Dwarf tapeworm</name>
    <name type="synonym">Hymenolepis nana</name>
    <dbReference type="NCBI Taxonomy" id="102285"/>
    <lineage>
        <taxon>Eukaryota</taxon>
        <taxon>Metazoa</taxon>
        <taxon>Spiralia</taxon>
        <taxon>Lophotrochozoa</taxon>
        <taxon>Platyhelminthes</taxon>
        <taxon>Cestoda</taxon>
        <taxon>Eucestoda</taxon>
        <taxon>Cyclophyllidea</taxon>
        <taxon>Hymenolepididae</taxon>
        <taxon>Rodentolepis</taxon>
    </lineage>
</organism>
<dbReference type="WBParaSite" id="HNAJ_0000442901-mRNA-1">
    <property type="protein sequence ID" value="HNAJ_0000442901-mRNA-1"/>
    <property type="gene ID" value="HNAJ_0000442901"/>
</dbReference>
<dbReference type="InterPro" id="IPR038765">
    <property type="entry name" value="Papain-like_cys_pep_sf"/>
</dbReference>
<accession>A0A0R3TBJ0</accession>
<dbReference type="AlphaFoldDB" id="A0A0R3TBJ0"/>
<keyword evidence="7" id="KW-0788">Thiol protease</keyword>
<dbReference type="PANTHER" id="PTHR21646">
    <property type="entry name" value="UBIQUITIN CARBOXYL-TERMINAL HYDROLASE"/>
    <property type="match status" value="1"/>
</dbReference>
<keyword evidence="5" id="KW-0833">Ubl conjugation pathway</keyword>
<dbReference type="EC" id="3.4.19.12" evidence="3"/>
<dbReference type="Pfam" id="PF00443">
    <property type="entry name" value="UCH"/>
    <property type="match status" value="1"/>
</dbReference>
<feature type="domain" description="USP" evidence="9">
    <location>
        <begin position="1"/>
        <end position="312"/>
    </location>
</feature>
<sequence length="366" mass="41319">LRFQVLNSLKGYCGPQYNDLLVGDGNENVRFWIVDAAPGEPREIDFQQEFPLLHSTIEVSSILLPQWLTKEGKESPRLLRLLVVWPSTFRYCNTSIQVELDASLSEVVSSGAWAVGENGRTSSLKSSKSKNSKDDASREQNSSTGLTIMKCLEEFKKSTKVNKIDNFTCPKCKKSQQSVLLTTKIEQAPNYLLLHLKRFVHMPLSPGLRDWSEKFALRFLNVCLVSYRYLASVNANNCKKVKGAKGGNQPEPIYELVAVCSHKGSIETGHITAYCRNLFTQQWWNYNDLKVQKVSSDQVVQPGAYLLFYKRKNSNDPAALKRTQELVERIAGQGKSQKFNETAGATKGPKVASKRMSMWCLKRPRL</sequence>
<comment type="catalytic activity">
    <reaction evidence="1">
        <text>Thiol-dependent hydrolysis of ester, thioester, amide, peptide and isopeptide bonds formed by the C-terminal Gly of ubiquitin (a 76-residue protein attached to proteins as an intracellular targeting signal).</text>
        <dbReference type="EC" id="3.4.19.12"/>
    </reaction>
</comment>
<evidence type="ECO:0000256" key="4">
    <source>
        <dbReference type="ARBA" id="ARBA00022670"/>
    </source>
</evidence>
<dbReference type="GO" id="GO:0006508">
    <property type="term" value="P:proteolysis"/>
    <property type="evidence" value="ECO:0007669"/>
    <property type="project" value="UniProtKB-KW"/>
</dbReference>
<dbReference type="PANTHER" id="PTHR21646:SF24">
    <property type="entry name" value="UBIQUITIN CARBOXYL-TERMINAL HYDROLASE"/>
    <property type="match status" value="1"/>
</dbReference>
<evidence type="ECO:0000256" key="5">
    <source>
        <dbReference type="ARBA" id="ARBA00022786"/>
    </source>
</evidence>
<dbReference type="GO" id="GO:0016579">
    <property type="term" value="P:protein deubiquitination"/>
    <property type="evidence" value="ECO:0007669"/>
    <property type="project" value="InterPro"/>
</dbReference>
<reference evidence="10" key="1">
    <citation type="submission" date="2017-02" db="UniProtKB">
        <authorList>
            <consortium name="WormBaseParasite"/>
        </authorList>
    </citation>
    <scope>IDENTIFICATION</scope>
</reference>
<dbReference type="STRING" id="102285.A0A0R3TBJ0"/>
<dbReference type="InterPro" id="IPR050185">
    <property type="entry name" value="Ub_carboxyl-term_hydrolase"/>
</dbReference>
<feature type="region of interest" description="Disordered" evidence="8">
    <location>
        <begin position="118"/>
        <end position="141"/>
    </location>
</feature>
<evidence type="ECO:0000259" key="9">
    <source>
        <dbReference type="PROSITE" id="PS50235"/>
    </source>
</evidence>
<evidence type="ECO:0000256" key="1">
    <source>
        <dbReference type="ARBA" id="ARBA00000707"/>
    </source>
</evidence>
<dbReference type="InterPro" id="IPR001394">
    <property type="entry name" value="Peptidase_C19_UCH"/>
</dbReference>
<protein>
    <recommendedName>
        <fullName evidence="3">ubiquitinyl hydrolase 1</fullName>
        <ecNumber evidence="3">3.4.19.12</ecNumber>
    </recommendedName>
</protein>
<dbReference type="SUPFAM" id="SSF54001">
    <property type="entry name" value="Cysteine proteinases"/>
    <property type="match status" value="1"/>
</dbReference>